<dbReference type="Pfam" id="PF03576">
    <property type="entry name" value="Peptidase_S58"/>
    <property type="match status" value="1"/>
</dbReference>
<dbReference type="InterPro" id="IPR005321">
    <property type="entry name" value="Peptidase_S58_DmpA"/>
</dbReference>
<dbReference type="EMBL" id="JAVUPU010000003">
    <property type="protein sequence ID" value="MDT9598810.1"/>
    <property type="molecule type" value="Genomic_DNA"/>
</dbReference>
<comment type="caution">
    <text evidence="2">The sequence shown here is derived from an EMBL/GenBank/DDBJ whole genome shotgun (WGS) entry which is preliminary data.</text>
</comment>
<dbReference type="Proteomes" id="UP001259572">
    <property type="component" value="Unassembled WGS sequence"/>
</dbReference>
<accession>A0ABU3Q787</accession>
<name>A0ABU3Q787_9SPHN</name>
<evidence type="ECO:0000313" key="2">
    <source>
        <dbReference type="EMBL" id="MDT9598810.1"/>
    </source>
</evidence>
<reference evidence="2 3" key="1">
    <citation type="submission" date="2023-05" db="EMBL/GenBank/DDBJ databases">
        <authorList>
            <person name="Guo Y."/>
        </authorList>
    </citation>
    <scope>NUCLEOTIDE SEQUENCE [LARGE SCALE GENOMIC DNA]</scope>
    <source>
        <strain evidence="2 3">GR2756</strain>
    </source>
</reference>
<dbReference type="SUPFAM" id="SSF56266">
    <property type="entry name" value="DmpA/ArgJ-like"/>
    <property type="match status" value="1"/>
</dbReference>
<protein>
    <submittedName>
        <fullName evidence="2">P1 family peptidase</fullName>
    </submittedName>
</protein>
<dbReference type="PANTHER" id="PTHR36512">
    <property type="entry name" value="D-AMINOPEPTIDASE"/>
    <property type="match status" value="1"/>
</dbReference>
<dbReference type="InterPro" id="IPR016117">
    <property type="entry name" value="ArgJ-like_dom_sf"/>
</dbReference>
<dbReference type="RefSeq" id="WP_315725181.1">
    <property type="nucleotide sequence ID" value="NZ_JAVUPU010000003.1"/>
</dbReference>
<dbReference type="PANTHER" id="PTHR36512:SF3">
    <property type="entry name" value="BLR5678 PROTEIN"/>
    <property type="match status" value="1"/>
</dbReference>
<comment type="similarity">
    <text evidence="1">Belongs to the peptidase S58 family.</text>
</comment>
<dbReference type="CDD" id="cd02253">
    <property type="entry name" value="DmpA"/>
    <property type="match status" value="1"/>
</dbReference>
<keyword evidence="3" id="KW-1185">Reference proteome</keyword>
<organism evidence="2 3">
    <name type="scientific">Sphingosinicella rhizophila</name>
    <dbReference type="NCBI Taxonomy" id="3050082"/>
    <lineage>
        <taxon>Bacteria</taxon>
        <taxon>Pseudomonadati</taxon>
        <taxon>Pseudomonadota</taxon>
        <taxon>Alphaproteobacteria</taxon>
        <taxon>Sphingomonadales</taxon>
        <taxon>Sphingosinicellaceae</taxon>
        <taxon>Sphingosinicella</taxon>
    </lineage>
</organism>
<evidence type="ECO:0000313" key="3">
    <source>
        <dbReference type="Proteomes" id="UP001259572"/>
    </source>
</evidence>
<dbReference type="Gene3D" id="3.60.70.12">
    <property type="entry name" value="L-amino peptidase D-ALA esterase/amidase"/>
    <property type="match status" value="1"/>
</dbReference>
<gene>
    <name evidence="2" type="ORF">RQX22_07610</name>
</gene>
<proteinExistence type="inferred from homology"/>
<sequence length="374" mass="38772">MSKLAFPGPTGRARDFGVPFEGEAGPFNSITDVDGIRVGHRTLIEGSGADAVRTGVSAIVFGPPDRISGISAGLFVFNGTGEMTGSHLVEESGALFGPILLSGTLSVGAARDGALVWAKKHLPSASDRFSRILPVVAETFDGRLHDAWGFHLKPEHAVEALDQANEGPVQEGAVGGGTGMIAFGFKGGIGTASRKLRFGEADYVVGTLAQCNFGRREELTIRGTPIGRLIDDLLPEGIELTNQDRGSLIVIIATNAPFDASGLKRLARRAALGMGRLGVCGDATSGDIFLAVSTAAEIALDGESSNRVENIPPGSLDPFAVATVDAVEEAIINALFAGETMEGCGGSLVHGLPNARVASLLKDGYQAGHRDDRS</sequence>
<evidence type="ECO:0000256" key="1">
    <source>
        <dbReference type="ARBA" id="ARBA00007068"/>
    </source>
</evidence>